<proteinExistence type="predicted"/>
<protein>
    <submittedName>
        <fullName evidence="2">Uncharacterized protein</fullName>
    </submittedName>
</protein>
<dbReference type="AlphaFoldDB" id="A0A239E2M9"/>
<evidence type="ECO:0000256" key="1">
    <source>
        <dbReference type="SAM" id="MobiDB-lite"/>
    </source>
</evidence>
<accession>A0A239E2M9</accession>
<keyword evidence="3" id="KW-1185">Reference proteome</keyword>
<reference evidence="3" key="1">
    <citation type="submission" date="2017-06" db="EMBL/GenBank/DDBJ databases">
        <authorList>
            <person name="Varghese N."/>
            <person name="Submissions S."/>
        </authorList>
    </citation>
    <scope>NUCLEOTIDE SEQUENCE [LARGE SCALE GENOMIC DNA]</scope>
    <source>
        <strain evidence="3">DSM 45423</strain>
    </source>
</reference>
<gene>
    <name evidence="2" type="ORF">SAMN04488107_2338</name>
</gene>
<organism evidence="2 3">
    <name type="scientific">Geodermatophilus saharensis</name>
    <dbReference type="NCBI Taxonomy" id="1137994"/>
    <lineage>
        <taxon>Bacteria</taxon>
        <taxon>Bacillati</taxon>
        <taxon>Actinomycetota</taxon>
        <taxon>Actinomycetes</taxon>
        <taxon>Geodermatophilales</taxon>
        <taxon>Geodermatophilaceae</taxon>
        <taxon>Geodermatophilus</taxon>
    </lineage>
</organism>
<dbReference type="RefSeq" id="WP_245817128.1">
    <property type="nucleotide sequence ID" value="NZ_FZOH01000004.1"/>
</dbReference>
<feature type="region of interest" description="Disordered" evidence="1">
    <location>
        <begin position="1"/>
        <end position="25"/>
    </location>
</feature>
<sequence length="168" mass="18000">MTPPDRPLPDTPLPDTPLPDTPLPDTWFRRDLPVLRAVARLVDGPDHGGNPYLGQVVPASGLPKPDVLAAARALVAAGYVEVLTTYSGEIVRFTGISPEARRLAGLWPTPQSEWERLVEQLTARAAHAPTDVERARWRAFADAAAAVGPDDGALLMSALIGGYVPRAR</sequence>
<evidence type="ECO:0000313" key="3">
    <source>
        <dbReference type="Proteomes" id="UP000198386"/>
    </source>
</evidence>
<feature type="compositionally biased region" description="Pro residues" evidence="1">
    <location>
        <begin position="1"/>
        <end position="22"/>
    </location>
</feature>
<dbReference type="Proteomes" id="UP000198386">
    <property type="component" value="Unassembled WGS sequence"/>
</dbReference>
<name>A0A239E2M9_9ACTN</name>
<dbReference type="EMBL" id="FZOH01000004">
    <property type="protein sequence ID" value="SNS38641.1"/>
    <property type="molecule type" value="Genomic_DNA"/>
</dbReference>
<evidence type="ECO:0000313" key="2">
    <source>
        <dbReference type="EMBL" id="SNS38641.1"/>
    </source>
</evidence>